<dbReference type="PANTHER" id="PTHR41287">
    <property type="match status" value="1"/>
</dbReference>
<gene>
    <name evidence="3" type="ORF">BRO54_2710</name>
</gene>
<name>A0A1Q5STY1_9BACL</name>
<reference evidence="3 4" key="1">
    <citation type="submission" date="2016-11" db="EMBL/GenBank/DDBJ databases">
        <authorList>
            <person name="Kadnikov V."/>
            <person name="Nazina T."/>
        </authorList>
    </citation>
    <scope>NUCLEOTIDE SEQUENCE [LARGE SCALE GENOMIC DNA]</scope>
    <source>
        <strain evidence="3 4">1017</strain>
    </source>
</reference>
<dbReference type="AlphaFoldDB" id="A0A1Q5STY1"/>
<dbReference type="PANTHER" id="PTHR41287:SF1">
    <property type="entry name" value="PROTEIN YMFN"/>
    <property type="match status" value="1"/>
</dbReference>
<proteinExistence type="predicted"/>
<dbReference type="InterPro" id="IPR046461">
    <property type="entry name" value="TerL_ATPase"/>
</dbReference>
<comment type="caution">
    <text evidence="3">The sequence shown here is derived from an EMBL/GenBank/DDBJ whole genome shotgun (WGS) entry which is preliminary data.</text>
</comment>
<accession>A0A1Q5STY1</accession>
<dbReference type="GO" id="GO:0004519">
    <property type="term" value="F:endonuclease activity"/>
    <property type="evidence" value="ECO:0007669"/>
    <property type="project" value="InterPro"/>
</dbReference>
<sequence length="575" mass="65700">MSLKQWLIDYSHDVIDGRVIACQKHKWACLRFLRDIEREGTDAFPYIFDETKAMRFLKWMTLFKHTKGVLKGQHIRPHEIQVFVFGNIYGWVHKDTDYRRFKKGYWQVGRKNAKSQSLACVASYEAMAFGESMSEVYIGATKTEQARIVWKETEAMLAGCPELKGKYEVKYGAIHHPKSRSIIRPLSKEDRKTGDGLNPQCGIIDEYHAHETDEIYNILDSGMIARAQPLLMIITTAGANLNNPCYRSEYQYVSKLLDPNSPVENDQYFAMVNELDKDEDGNLIDDIKDEKAWLKANPIAASYPEGVENIRAKLKEALEKPDKMDDFLTKNMNVWINKREQAYISAERWAACGAENLPDISGLDAYVGVDLSATTDLTSVSIEIPLDDGKFIVLSHSFIPEEKLDERVKTDKMPFDQWVRQGWITATPGAVVDYAFVREYIKSIEPTYGVLVKEICYDKYNARHLMQELEADGFTTVEIPQGIRYLTEPTKNFRTKVLEKKIIHNQNPVLTWAVGNAVTRKDAQENIMLDKSKSTDRIDPLAALINAHARAMFANAESVDVSEFATDDFLDRLWG</sequence>
<evidence type="ECO:0000259" key="1">
    <source>
        <dbReference type="Pfam" id="PF03354"/>
    </source>
</evidence>
<dbReference type="InterPro" id="IPR027417">
    <property type="entry name" value="P-loop_NTPase"/>
</dbReference>
<reference evidence="4" key="2">
    <citation type="submission" date="2017-01" db="EMBL/GenBank/DDBJ databases">
        <title>Genome sequencing and annotation of Geobacillus sp. 1017, a Hydrocarbon-Oxidizing Thermophilic Bacterium Isolated from a Heavy Oil Reservoir (China).</title>
        <authorList>
            <person name="Kadnikov V.V."/>
            <person name="Mardanov A.V."/>
            <person name="Poltaraus A.B."/>
            <person name="Sokolova D.S."/>
            <person name="Semenova E.M."/>
            <person name="Ravin N.V."/>
            <person name="Tourova T.P."/>
            <person name="Nazina T.N."/>
        </authorList>
    </citation>
    <scope>NUCLEOTIDE SEQUENCE [LARGE SCALE GENOMIC DNA]</scope>
    <source>
        <strain evidence="4">1017</strain>
    </source>
</reference>
<feature type="domain" description="Terminase large subunit-like endonuclease" evidence="2">
    <location>
        <begin position="263"/>
        <end position="552"/>
    </location>
</feature>
<feature type="domain" description="Terminase large subunit-like ATPase" evidence="1">
    <location>
        <begin position="80"/>
        <end position="253"/>
    </location>
</feature>
<dbReference type="Gene3D" id="3.40.50.300">
    <property type="entry name" value="P-loop containing nucleotide triphosphate hydrolases"/>
    <property type="match status" value="1"/>
</dbReference>
<dbReference type="InterPro" id="IPR005021">
    <property type="entry name" value="Terminase_largesu-like"/>
</dbReference>
<dbReference type="Pfam" id="PF20441">
    <property type="entry name" value="TerL_nuclease"/>
    <property type="match status" value="1"/>
</dbReference>
<dbReference type="Proteomes" id="UP000186030">
    <property type="component" value="Unassembled WGS sequence"/>
</dbReference>
<dbReference type="Pfam" id="PF03354">
    <property type="entry name" value="TerL_ATPase"/>
    <property type="match status" value="1"/>
</dbReference>
<protein>
    <submittedName>
        <fullName evidence="3">Phage terminase, large subunit</fullName>
    </submittedName>
</protein>
<dbReference type="RefSeq" id="WP_074044206.1">
    <property type="nucleotide sequence ID" value="NZ_MQMG01000038.1"/>
</dbReference>
<organism evidence="3 4">
    <name type="scientific">Geobacillus proteiniphilus</name>
    <dbReference type="NCBI Taxonomy" id="860353"/>
    <lineage>
        <taxon>Bacteria</taxon>
        <taxon>Bacillati</taxon>
        <taxon>Bacillota</taxon>
        <taxon>Bacilli</taxon>
        <taxon>Bacillales</taxon>
        <taxon>Anoxybacillaceae</taxon>
        <taxon>Geobacillus</taxon>
    </lineage>
</organism>
<dbReference type="InterPro" id="IPR046462">
    <property type="entry name" value="TerL_nuclease"/>
</dbReference>
<evidence type="ECO:0000313" key="3">
    <source>
        <dbReference type="EMBL" id="OKO91433.1"/>
    </source>
</evidence>
<dbReference type="EMBL" id="MQMG01000038">
    <property type="protein sequence ID" value="OKO91433.1"/>
    <property type="molecule type" value="Genomic_DNA"/>
</dbReference>
<evidence type="ECO:0000259" key="2">
    <source>
        <dbReference type="Pfam" id="PF20441"/>
    </source>
</evidence>
<evidence type="ECO:0000313" key="4">
    <source>
        <dbReference type="Proteomes" id="UP000186030"/>
    </source>
</evidence>